<dbReference type="InterPro" id="IPR050936">
    <property type="entry name" value="AP-1-like"/>
</dbReference>
<keyword evidence="2" id="KW-0539">Nucleus</keyword>
<comment type="subcellular location">
    <subcellularLocation>
        <location evidence="1">Nucleus</location>
    </subcellularLocation>
</comment>
<evidence type="ECO:0000256" key="1">
    <source>
        <dbReference type="ARBA" id="ARBA00004123"/>
    </source>
</evidence>
<proteinExistence type="predicted"/>
<evidence type="ECO:0000259" key="4">
    <source>
        <dbReference type="PROSITE" id="PS50217"/>
    </source>
</evidence>
<accession>A0A9W9Q3G0</accession>
<reference evidence="5" key="2">
    <citation type="journal article" date="2023" name="IMA Fungus">
        <title>Comparative genomic study of the Penicillium genus elucidates a diverse pangenome and 15 lateral gene transfer events.</title>
        <authorList>
            <person name="Petersen C."/>
            <person name="Sorensen T."/>
            <person name="Nielsen M.R."/>
            <person name="Sondergaard T.E."/>
            <person name="Sorensen J.L."/>
            <person name="Fitzpatrick D.A."/>
            <person name="Frisvad J.C."/>
            <person name="Nielsen K.L."/>
        </authorList>
    </citation>
    <scope>NUCLEOTIDE SEQUENCE</scope>
    <source>
        <strain evidence="5">IBT 35673</strain>
    </source>
</reference>
<dbReference type="SMART" id="SM00338">
    <property type="entry name" value="BRLZ"/>
    <property type="match status" value="1"/>
</dbReference>
<feature type="domain" description="BZIP" evidence="4">
    <location>
        <begin position="114"/>
        <end position="177"/>
    </location>
</feature>
<evidence type="ECO:0000313" key="6">
    <source>
        <dbReference type="Proteomes" id="UP001147695"/>
    </source>
</evidence>
<organism evidence="5 6">
    <name type="scientific">Penicillium brevicompactum</name>
    <dbReference type="NCBI Taxonomy" id="5074"/>
    <lineage>
        <taxon>Eukaryota</taxon>
        <taxon>Fungi</taxon>
        <taxon>Dikarya</taxon>
        <taxon>Ascomycota</taxon>
        <taxon>Pezizomycotina</taxon>
        <taxon>Eurotiomycetes</taxon>
        <taxon>Eurotiomycetidae</taxon>
        <taxon>Eurotiales</taxon>
        <taxon>Aspergillaceae</taxon>
        <taxon>Penicillium</taxon>
    </lineage>
</organism>
<dbReference type="GO" id="GO:0001228">
    <property type="term" value="F:DNA-binding transcription activator activity, RNA polymerase II-specific"/>
    <property type="evidence" value="ECO:0007669"/>
    <property type="project" value="TreeGrafter"/>
</dbReference>
<dbReference type="PROSITE" id="PS50217">
    <property type="entry name" value="BZIP"/>
    <property type="match status" value="1"/>
</dbReference>
<dbReference type="SUPFAM" id="SSF57959">
    <property type="entry name" value="Leucine zipper domain"/>
    <property type="match status" value="1"/>
</dbReference>
<dbReference type="PANTHER" id="PTHR40621:SF10">
    <property type="entry name" value="BZIP DOMAIN-CONTAINING PROTEIN"/>
    <property type="match status" value="1"/>
</dbReference>
<evidence type="ECO:0000256" key="2">
    <source>
        <dbReference type="ARBA" id="ARBA00023242"/>
    </source>
</evidence>
<dbReference type="PANTHER" id="PTHR40621">
    <property type="entry name" value="TRANSCRIPTION FACTOR KAPC-RELATED"/>
    <property type="match status" value="1"/>
</dbReference>
<evidence type="ECO:0000256" key="3">
    <source>
        <dbReference type="SAM" id="MobiDB-lite"/>
    </source>
</evidence>
<dbReference type="Gene3D" id="1.20.5.170">
    <property type="match status" value="1"/>
</dbReference>
<sequence>MRALSPGRYVIPSDVFCCPNKGERLIQEERIEPIRTSQLQSPLGVVVGDKEFQTSKNIYADQKCSLSYMPQNTDPANKNENTRLLAKSDTKSVNDGTEMNEDDFLIASPAFKSLETKERRKVRNRVLAREFRSRRKEYIDKLEYHVISLAVETGNLRAQNCALDKENTGLQNLLSTLMGSAEYTGFVEEAFANSSNF</sequence>
<dbReference type="EMBL" id="JAPZBQ010000006">
    <property type="protein sequence ID" value="KAJ5322662.1"/>
    <property type="molecule type" value="Genomic_DNA"/>
</dbReference>
<gene>
    <name evidence="5" type="ORF">N7452_010951</name>
</gene>
<dbReference type="GO" id="GO:0000976">
    <property type="term" value="F:transcription cis-regulatory region binding"/>
    <property type="evidence" value="ECO:0007669"/>
    <property type="project" value="InterPro"/>
</dbReference>
<feature type="region of interest" description="Disordered" evidence="3">
    <location>
        <begin position="72"/>
        <end position="97"/>
    </location>
</feature>
<dbReference type="Proteomes" id="UP001147695">
    <property type="component" value="Unassembled WGS sequence"/>
</dbReference>
<protein>
    <recommendedName>
        <fullName evidence="4">BZIP domain-containing protein</fullName>
    </recommendedName>
</protein>
<comment type="caution">
    <text evidence="5">The sequence shown here is derived from an EMBL/GenBank/DDBJ whole genome shotgun (WGS) entry which is preliminary data.</text>
</comment>
<dbReference type="GO" id="GO:0090575">
    <property type="term" value="C:RNA polymerase II transcription regulator complex"/>
    <property type="evidence" value="ECO:0007669"/>
    <property type="project" value="TreeGrafter"/>
</dbReference>
<dbReference type="Pfam" id="PF00170">
    <property type="entry name" value="bZIP_1"/>
    <property type="match status" value="1"/>
</dbReference>
<name>A0A9W9Q3G0_PENBR</name>
<dbReference type="AlphaFoldDB" id="A0A9W9Q3G0"/>
<reference evidence="5" key="1">
    <citation type="submission" date="2022-12" db="EMBL/GenBank/DDBJ databases">
        <authorList>
            <person name="Petersen C."/>
        </authorList>
    </citation>
    <scope>NUCLEOTIDE SEQUENCE</scope>
    <source>
        <strain evidence="5">IBT 35673</strain>
    </source>
</reference>
<dbReference type="InterPro" id="IPR004827">
    <property type="entry name" value="bZIP"/>
</dbReference>
<evidence type="ECO:0000313" key="5">
    <source>
        <dbReference type="EMBL" id="KAJ5322662.1"/>
    </source>
</evidence>
<dbReference type="InterPro" id="IPR046347">
    <property type="entry name" value="bZIP_sf"/>
</dbReference>